<dbReference type="SUPFAM" id="SSF51905">
    <property type="entry name" value="FAD/NAD(P)-binding domain"/>
    <property type="match status" value="1"/>
</dbReference>
<evidence type="ECO:0000256" key="1">
    <source>
        <dbReference type="ARBA" id="ARBA00022485"/>
    </source>
</evidence>
<keyword evidence="4" id="KW-0408">Iron</keyword>
<protein>
    <recommendedName>
        <fullName evidence="9">FAD-dependent oxidoreductase</fullName>
    </recommendedName>
</protein>
<evidence type="ECO:0000256" key="3">
    <source>
        <dbReference type="ARBA" id="ARBA00023002"/>
    </source>
</evidence>
<dbReference type="InterPro" id="IPR036188">
    <property type="entry name" value="FAD/NAD-bd_sf"/>
</dbReference>
<reference evidence="7 8" key="1">
    <citation type="submission" date="2020-08" db="EMBL/GenBank/DDBJ databases">
        <title>Genomic Encyclopedia of Type Strains, Phase IV (KMG-IV): sequencing the most valuable type-strain genomes for metagenomic binning, comparative biology and taxonomic classification.</title>
        <authorList>
            <person name="Goeker M."/>
        </authorList>
    </citation>
    <scope>NUCLEOTIDE SEQUENCE [LARGE SCALE GENOMIC DNA]</scope>
    <source>
        <strain evidence="7 8">DSM 102983</strain>
    </source>
</reference>
<feature type="chain" id="PRO_5046618500" description="FAD-dependent oxidoreductase" evidence="6">
    <location>
        <begin position="29"/>
        <end position="463"/>
    </location>
</feature>
<evidence type="ECO:0008006" key="9">
    <source>
        <dbReference type="Google" id="ProtNLM"/>
    </source>
</evidence>
<dbReference type="PANTHER" id="PTHR43498:SF1">
    <property type="entry name" value="COB--COM HETERODISULFIDE REDUCTASE IRON-SULFUR SUBUNIT A"/>
    <property type="match status" value="1"/>
</dbReference>
<evidence type="ECO:0000256" key="5">
    <source>
        <dbReference type="ARBA" id="ARBA00023014"/>
    </source>
</evidence>
<keyword evidence="2" id="KW-0479">Metal-binding</keyword>
<dbReference type="Proteomes" id="UP000533637">
    <property type="component" value="Unassembled WGS sequence"/>
</dbReference>
<keyword evidence="8" id="KW-1185">Reference proteome</keyword>
<proteinExistence type="predicted"/>
<dbReference type="Pfam" id="PF12831">
    <property type="entry name" value="FAD_oxidored"/>
    <property type="match status" value="1"/>
</dbReference>
<sequence length="463" mass="50086">MKRRNFIHNLSSLGLASVTFGASVTAKAMETPKEHYSFGKLKIPCSNEYEVIVVGGGPSGCAAATAAAREGAKTLLIEGTGALGGMGTSGLLNAWCPFTDGKQIIYKGIAEKVFTESKKGVPHIRYNDWVPINGEYLKIVYDDLVTSAGVTVLFFSSMAAVEMKRKGVVDAIFVANKSGLSAYKANVFIDCTGDGDLAARAGADFVMGDKAGAVQEGTLCFTVGNIDPYEFSLIGNNVLSTNKKSPIHSIFGNPKYPLVKDKHMNDKIIGPGFLGFNAGHVTVDSTDPRSLSDAMIKGRKLVRQLHEGLVEFAPKPFAASFLASTANLMGIRESRRIKCDYTFTVDDWLARREFEDGIGRNCYYIDVHKENANHYPRYKKGESHGIPFRCLTPIGLKNVMVAGRCISTDSYAHGSLRVMPPSLVTGEAAGIAAGQICKSQSPDVHNVDIQRLRKRLQEVGQLI</sequence>
<accession>A0ABR6KIQ1</accession>
<evidence type="ECO:0000256" key="4">
    <source>
        <dbReference type="ARBA" id="ARBA00023004"/>
    </source>
</evidence>
<dbReference type="RefSeq" id="WP_183668812.1">
    <property type="nucleotide sequence ID" value="NZ_BMPB01000004.1"/>
</dbReference>
<keyword evidence="6" id="KW-0732">Signal</keyword>
<evidence type="ECO:0000313" key="8">
    <source>
        <dbReference type="Proteomes" id="UP000533637"/>
    </source>
</evidence>
<name>A0ABR6KIQ1_9BACT</name>
<evidence type="ECO:0000313" key="7">
    <source>
        <dbReference type="EMBL" id="MBB4620684.1"/>
    </source>
</evidence>
<keyword evidence="5" id="KW-0411">Iron-sulfur</keyword>
<dbReference type="EMBL" id="JACHOC010000001">
    <property type="protein sequence ID" value="MBB4620684.1"/>
    <property type="molecule type" value="Genomic_DNA"/>
</dbReference>
<keyword evidence="3" id="KW-0560">Oxidoreductase</keyword>
<gene>
    <name evidence="7" type="ORF">GGQ57_000558</name>
</gene>
<dbReference type="PRINTS" id="PR00368">
    <property type="entry name" value="FADPNR"/>
</dbReference>
<dbReference type="PANTHER" id="PTHR43498">
    <property type="entry name" value="FERREDOXIN:COB-COM HETERODISULFIDE REDUCTASE SUBUNIT A"/>
    <property type="match status" value="1"/>
</dbReference>
<evidence type="ECO:0000256" key="2">
    <source>
        <dbReference type="ARBA" id="ARBA00022723"/>
    </source>
</evidence>
<organism evidence="7 8">
    <name type="scientific">Parabacteroides faecis</name>
    <dbReference type="NCBI Taxonomy" id="1217282"/>
    <lineage>
        <taxon>Bacteria</taxon>
        <taxon>Pseudomonadati</taxon>
        <taxon>Bacteroidota</taxon>
        <taxon>Bacteroidia</taxon>
        <taxon>Bacteroidales</taxon>
        <taxon>Tannerellaceae</taxon>
        <taxon>Parabacteroides</taxon>
    </lineage>
</organism>
<evidence type="ECO:0000256" key="6">
    <source>
        <dbReference type="SAM" id="SignalP"/>
    </source>
</evidence>
<dbReference type="InterPro" id="IPR039650">
    <property type="entry name" value="HdrA-like"/>
</dbReference>
<feature type="signal peptide" evidence="6">
    <location>
        <begin position="1"/>
        <end position="28"/>
    </location>
</feature>
<dbReference type="Gene3D" id="3.50.50.60">
    <property type="entry name" value="FAD/NAD(P)-binding domain"/>
    <property type="match status" value="1"/>
</dbReference>
<comment type="caution">
    <text evidence="7">The sequence shown here is derived from an EMBL/GenBank/DDBJ whole genome shotgun (WGS) entry which is preliminary data.</text>
</comment>
<keyword evidence="1" id="KW-0004">4Fe-4S</keyword>